<evidence type="ECO:0000256" key="1">
    <source>
        <dbReference type="SAM" id="SignalP"/>
    </source>
</evidence>
<evidence type="ECO:0000313" key="4">
    <source>
        <dbReference type="Proteomes" id="UP001575652"/>
    </source>
</evidence>
<dbReference type="InterPro" id="IPR003646">
    <property type="entry name" value="SH3-like_bac-type"/>
</dbReference>
<keyword evidence="1" id="KW-0732">Signal</keyword>
<reference evidence="3 4" key="1">
    <citation type="submission" date="2024-09" db="EMBL/GenBank/DDBJ databases">
        <authorList>
            <person name="Salinas-Garcia M.A."/>
            <person name="Prieme A."/>
        </authorList>
    </citation>
    <scope>NUCLEOTIDE SEQUENCE [LARGE SCALE GENOMIC DNA]</scope>
    <source>
        <strain evidence="3 4">DSM 21081</strain>
    </source>
</reference>
<evidence type="ECO:0000259" key="2">
    <source>
        <dbReference type="PROSITE" id="PS51781"/>
    </source>
</evidence>
<dbReference type="Pfam" id="PF08239">
    <property type="entry name" value="SH3_3"/>
    <property type="match status" value="1"/>
</dbReference>
<keyword evidence="4" id="KW-1185">Reference proteome</keyword>
<gene>
    <name evidence="3" type="ORF">ACETWP_00005</name>
</gene>
<dbReference type="SMART" id="SM00287">
    <property type="entry name" value="SH3b"/>
    <property type="match status" value="1"/>
</dbReference>
<accession>A0ABV4UHP3</accession>
<comment type="caution">
    <text evidence="3">The sequence shown here is derived from an EMBL/GenBank/DDBJ whole genome shotgun (WGS) entry which is preliminary data.</text>
</comment>
<dbReference type="EMBL" id="JBHDLJ010000001">
    <property type="protein sequence ID" value="MFB0832966.1"/>
    <property type="molecule type" value="Genomic_DNA"/>
</dbReference>
<evidence type="ECO:0000313" key="3">
    <source>
        <dbReference type="EMBL" id="MFB0832966.1"/>
    </source>
</evidence>
<dbReference type="PROSITE" id="PS51781">
    <property type="entry name" value="SH3B"/>
    <property type="match status" value="1"/>
</dbReference>
<sequence>MDNTEASPRHARSTAFRARHLAITTLAGLALAAAAAGPAHAAPVPVAGYAAPASVAALQPPAGTSLAAALTAAVPAALPAATTTTYATTANVNLRVGASTKHRVVVVLTKGTKVVLRSSSGSWHKITANGKTGWVSKTYVKRTAVTSASASATTTTAKNVRLATTANLFLRSSAPSGSVLATMK</sequence>
<feature type="signal peptide" evidence="1">
    <location>
        <begin position="1"/>
        <end position="41"/>
    </location>
</feature>
<dbReference type="PANTHER" id="PTHR34408">
    <property type="entry name" value="FAMILY PROTEIN, PUTATIVE-RELATED"/>
    <property type="match status" value="1"/>
</dbReference>
<dbReference type="RefSeq" id="WP_373970141.1">
    <property type="nucleotide sequence ID" value="NZ_JBHDLJ010000001.1"/>
</dbReference>
<feature type="chain" id="PRO_5046633190" evidence="1">
    <location>
        <begin position="42"/>
        <end position="184"/>
    </location>
</feature>
<feature type="non-terminal residue" evidence="3">
    <location>
        <position position="184"/>
    </location>
</feature>
<dbReference type="Proteomes" id="UP001575652">
    <property type="component" value="Unassembled WGS sequence"/>
</dbReference>
<dbReference type="InterPro" id="IPR052354">
    <property type="entry name" value="Cell_Wall_Dynamics_Protein"/>
</dbReference>
<feature type="domain" description="SH3b" evidence="2">
    <location>
        <begin position="82"/>
        <end position="144"/>
    </location>
</feature>
<name>A0ABV4UHP3_9MICC</name>
<dbReference type="Gene3D" id="2.30.30.40">
    <property type="entry name" value="SH3 Domains"/>
    <property type="match status" value="1"/>
</dbReference>
<organism evidence="3 4">
    <name type="scientific">Arthrobacter halodurans</name>
    <dbReference type="NCBI Taxonomy" id="516699"/>
    <lineage>
        <taxon>Bacteria</taxon>
        <taxon>Bacillati</taxon>
        <taxon>Actinomycetota</taxon>
        <taxon>Actinomycetes</taxon>
        <taxon>Micrococcales</taxon>
        <taxon>Micrococcaceae</taxon>
        <taxon>Arthrobacter</taxon>
    </lineage>
</organism>
<proteinExistence type="predicted"/>
<protein>
    <submittedName>
        <fullName evidence="3">SH3 domain-containing protein</fullName>
    </submittedName>
</protein>
<dbReference type="PANTHER" id="PTHR34408:SF1">
    <property type="entry name" value="GLYCOSYL HYDROLASE FAMILY 19 DOMAIN-CONTAINING PROTEIN HI_1415"/>
    <property type="match status" value="1"/>
</dbReference>